<evidence type="ECO:0000259" key="8">
    <source>
        <dbReference type="PROSITE" id="PS50113"/>
    </source>
</evidence>
<dbReference type="PROSITE" id="PS00675">
    <property type="entry name" value="SIGMA54_INTERACT_1"/>
    <property type="match status" value="1"/>
</dbReference>
<reference evidence="9" key="2">
    <citation type="submission" date="2013-11" db="EMBL/GenBank/DDBJ databases">
        <title>Draft genome sequence of Anaerostipes caccae (DSM 14662).</title>
        <authorList>
            <person name="Sudarsanam P."/>
            <person name="Ley R."/>
            <person name="Guruge J."/>
            <person name="Turnbaugh P.J."/>
            <person name="Mahowald M."/>
            <person name="Liep D."/>
            <person name="Gordon J."/>
        </authorList>
    </citation>
    <scope>NUCLEOTIDE SEQUENCE</scope>
    <source>
        <strain evidence="9">DSM 14662</strain>
    </source>
</reference>
<dbReference type="FunFam" id="3.40.50.300:FF:000006">
    <property type="entry name" value="DNA-binding transcriptional regulator NtrC"/>
    <property type="match status" value="1"/>
</dbReference>
<evidence type="ECO:0000256" key="5">
    <source>
        <dbReference type="ARBA" id="ARBA00023163"/>
    </source>
</evidence>
<keyword evidence="2" id="KW-0067">ATP-binding</keyword>
<evidence type="ECO:0000259" key="6">
    <source>
        <dbReference type="PROSITE" id="PS50045"/>
    </source>
</evidence>
<dbReference type="Gene3D" id="3.40.50.300">
    <property type="entry name" value="P-loop containing nucleotide triphosphate hydrolases"/>
    <property type="match status" value="1"/>
</dbReference>
<dbReference type="CDD" id="cd00009">
    <property type="entry name" value="AAA"/>
    <property type="match status" value="1"/>
</dbReference>
<dbReference type="STRING" id="411490.ANACAC_02700"/>
<evidence type="ECO:0000256" key="2">
    <source>
        <dbReference type="ARBA" id="ARBA00022840"/>
    </source>
</evidence>
<dbReference type="InterPro" id="IPR027417">
    <property type="entry name" value="P-loop_NTPase"/>
</dbReference>
<dbReference type="NCBIfam" id="TIGR00229">
    <property type="entry name" value="sensory_box"/>
    <property type="match status" value="1"/>
</dbReference>
<dbReference type="PROSITE" id="PS00688">
    <property type="entry name" value="SIGMA54_INTERACT_3"/>
    <property type="match status" value="1"/>
</dbReference>
<dbReference type="PROSITE" id="PS50113">
    <property type="entry name" value="PAC"/>
    <property type="match status" value="1"/>
</dbReference>
<name>B0MGI7_ANACD</name>
<evidence type="ECO:0000313" key="9">
    <source>
        <dbReference type="EMBL" id="EDR96747.1"/>
    </source>
</evidence>
<dbReference type="PANTHER" id="PTHR32071">
    <property type="entry name" value="TRANSCRIPTIONAL REGULATORY PROTEIN"/>
    <property type="match status" value="1"/>
</dbReference>
<dbReference type="CDD" id="cd00130">
    <property type="entry name" value="PAS"/>
    <property type="match status" value="1"/>
</dbReference>
<keyword evidence="4" id="KW-0238">DNA-binding</keyword>
<dbReference type="InterPro" id="IPR025662">
    <property type="entry name" value="Sigma_54_int_dom_ATP-bd_1"/>
</dbReference>
<evidence type="ECO:0000256" key="4">
    <source>
        <dbReference type="ARBA" id="ARBA00023125"/>
    </source>
</evidence>
<sequence length="491" mass="56343">MILLREGERMDGKQEKPQIFSNVQEASERLDAIIENSFDGIYITDGRANTIKVNRAYETITGLDRADMLGKNMEELERGNVISVSGSLMAIREKRVVTLEQEFKTGKKAVITSSPICDKEGQIIMVVTNVRDLTEIYHLREEMGRKKQEEEKLRQKLLHVQGELFGSRMVAQDKNTLDALFWADKVSGLDATVMLLGETGVGKEEFARYIYQNSRRKDGSFIKVNCGAIPPNLLESELFGYEKGAFTGASKNGKLGLFELADKGTIFLDEIGELPFDMQVKFLRVLQEQEVERIGGSRPVKIDVRIVAATNRNLEEMVKQKAFREDLFYRLMVFPIHIPPLRERRKDIEPLARLFLGQLNKKYGFRKEFTFEALELLKEYRWPGNIRELKNLVERAVIISNEDLIGPESIPVETGERTLKAKKRKKEKSTSIDLKSELHRIELQYMEQAYKTFGNVRDAALSLGMTAPTFVRKRKQYAEENKYQVPNRKAD</sequence>
<keyword evidence="10" id="KW-1185">Reference proteome</keyword>
<feature type="domain" description="PAS" evidence="7">
    <location>
        <begin position="26"/>
        <end position="73"/>
    </location>
</feature>
<keyword evidence="3" id="KW-0805">Transcription regulation</keyword>
<dbReference type="Gene3D" id="1.10.8.60">
    <property type="match status" value="1"/>
</dbReference>
<dbReference type="InterPro" id="IPR000700">
    <property type="entry name" value="PAS-assoc_C"/>
</dbReference>
<evidence type="ECO:0000256" key="3">
    <source>
        <dbReference type="ARBA" id="ARBA00023015"/>
    </source>
</evidence>
<dbReference type="InterPro" id="IPR000014">
    <property type="entry name" value="PAS"/>
</dbReference>
<evidence type="ECO:0000259" key="7">
    <source>
        <dbReference type="PROSITE" id="PS50112"/>
    </source>
</evidence>
<dbReference type="GO" id="GO:0003677">
    <property type="term" value="F:DNA binding"/>
    <property type="evidence" value="ECO:0007669"/>
    <property type="project" value="UniProtKB-KW"/>
</dbReference>
<dbReference type="Proteomes" id="UP000004935">
    <property type="component" value="Unassembled WGS sequence"/>
</dbReference>
<dbReference type="EMBL" id="ABAX03000018">
    <property type="protein sequence ID" value="EDR96747.1"/>
    <property type="molecule type" value="Genomic_DNA"/>
</dbReference>
<dbReference type="SMART" id="SM00382">
    <property type="entry name" value="AAA"/>
    <property type="match status" value="1"/>
</dbReference>
<keyword evidence="1" id="KW-0547">Nucleotide-binding</keyword>
<comment type="caution">
    <text evidence="9">The sequence shown here is derived from an EMBL/GenBank/DDBJ whole genome shotgun (WGS) entry which is preliminary data.</text>
</comment>
<gene>
    <name evidence="9" type="ORF">ANACAC_02700</name>
</gene>
<dbReference type="Gene3D" id="3.30.450.20">
    <property type="entry name" value="PAS domain"/>
    <property type="match status" value="1"/>
</dbReference>
<dbReference type="GO" id="GO:0005524">
    <property type="term" value="F:ATP binding"/>
    <property type="evidence" value="ECO:0007669"/>
    <property type="project" value="UniProtKB-KW"/>
</dbReference>
<dbReference type="InterPro" id="IPR025943">
    <property type="entry name" value="Sigma_54_int_dom_ATP-bd_2"/>
</dbReference>
<dbReference type="GO" id="GO:0006355">
    <property type="term" value="P:regulation of DNA-templated transcription"/>
    <property type="evidence" value="ECO:0007669"/>
    <property type="project" value="InterPro"/>
</dbReference>
<keyword evidence="5" id="KW-0804">Transcription</keyword>
<protein>
    <submittedName>
        <fullName evidence="9">PAS domain S-box protein</fullName>
    </submittedName>
</protein>
<dbReference type="InterPro" id="IPR013767">
    <property type="entry name" value="PAS_fold"/>
</dbReference>
<dbReference type="PROSITE" id="PS00676">
    <property type="entry name" value="SIGMA54_INTERACT_2"/>
    <property type="match status" value="1"/>
</dbReference>
<accession>B0MGI7</accession>
<dbReference type="InterPro" id="IPR002078">
    <property type="entry name" value="Sigma_54_int"/>
</dbReference>
<dbReference type="InterPro" id="IPR035965">
    <property type="entry name" value="PAS-like_dom_sf"/>
</dbReference>
<dbReference type="HOGENOM" id="CLU_000445_8_1_9"/>
<organism evidence="9 10">
    <name type="scientific">Anaerostipes caccae (strain DSM 14662 / CCUG 47493 / JCM 13470 / NCIMB 13811 / L1-92)</name>
    <dbReference type="NCBI Taxonomy" id="411490"/>
    <lineage>
        <taxon>Bacteria</taxon>
        <taxon>Bacillati</taxon>
        <taxon>Bacillota</taxon>
        <taxon>Clostridia</taxon>
        <taxon>Lachnospirales</taxon>
        <taxon>Lachnospiraceae</taxon>
        <taxon>Anaerostipes</taxon>
    </lineage>
</organism>
<reference evidence="9" key="1">
    <citation type="submission" date="2007-11" db="EMBL/GenBank/DDBJ databases">
        <authorList>
            <person name="Fulton L."/>
            <person name="Clifton S."/>
            <person name="Fulton B."/>
            <person name="Xu J."/>
            <person name="Minx P."/>
            <person name="Pepin K.H."/>
            <person name="Johnson M."/>
            <person name="Thiruvilangam P."/>
            <person name="Bhonagiri V."/>
            <person name="Nash W.E."/>
            <person name="Mardis E.R."/>
            <person name="Wilson R.K."/>
        </authorList>
    </citation>
    <scope>NUCLEOTIDE SEQUENCE [LARGE SCALE GENOMIC DNA]</scope>
    <source>
        <strain evidence="9">DSM 14662</strain>
    </source>
</reference>
<dbReference type="SUPFAM" id="SSF52540">
    <property type="entry name" value="P-loop containing nucleoside triphosphate hydrolases"/>
    <property type="match status" value="1"/>
</dbReference>
<dbReference type="SMART" id="SM00091">
    <property type="entry name" value="PAS"/>
    <property type="match status" value="1"/>
</dbReference>
<dbReference type="InterPro" id="IPR025944">
    <property type="entry name" value="Sigma_54_int_dom_CS"/>
</dbReference>
<dbReference type="PROSITE" id="PS50112">
    <property type="entry name" value="PAS"/>
    <property type="match status" value="1"/>
</dbReference>
<feature type="domain" description="PAC" evidence="8">
    <location>
        <begin position="90"/>
        <end position="145"/>
    </location>
</feature>
<proteinExistence type="predicted"/>
<dbReference type="InterPro" id="IPR003593">
    <property type="entry name" value="AAA+_ATPase"/>
</dbReference>
<dbReference type="PANTHER" id="PTHR32071:SF57">
    <property type="entry name" value="C4-DICARBOXYLATE TRANSPORT TRANSCRIPTIONAL REGULATORY PROTEIN DCTD"/>
    <property type="match status" value="1"/>
</dbReference>
<dbReference type="InterPro" id="IPR058031">
    <property type="entry name" value="AAA_lid_NorR"/>
</dbReference>
<evidence type="ECO:0000256" key="1">
    <source>
        <dbReference type="ARBA" id="ARBA00022741"/>
    </source>
</evidence>
<dbReference type="AlphaFoldDB" id="B0MGI7"/>
<dbReference type="InterPro" id="IPR009057">
    <property type="entry name" value="Homeodomain-like_sf"/>
</dbReference>
<dbReference type="Pfam" id="PF25601">
    <property type="entry name" value="AAA_lid_14"/>
    <property type="match status" value="1"/>
</dbReference>
<evidence type="ECO:0000313" key="10">
    <source>
        <dbReference type="Proteomes" id="UP000004935"/>
    </source>
</evidence>
<dbReference type="SUPFAM" id="SSF55785">
    <property type="entry name" value="PYP-like sensor domain (PAS domain)"/>
    <property type="match status" value="1"/>
</dbReference>
<dbReference type="SUPFAM" id="SSF46689">
    <property type="entry name" value="Homeodomain-like"/>
    <property type="match status" value="1"/>
</dbReference>
<feature type="domain" description="Sigma-54 factor interaction" evidence="6">
    <location>
        <begin position="169"/>
        <end position="398"/>
    </location>
</feature>
<dbReference type="PROSITE" id="PS50045">
    <property type="entry name" value="SIGMA54_INTERACT_4"/>
    <property type="match status" value="1"/>
</dbReference>
<dbReference type="Pfam" id="PF00989">
    <property type="entry name" value="PAS"/>
    <property type="match status" value="1"/>
</dbReference>
<dbReference type="eggNOG" id="COG3829">
    <property type="taxonomic scope" value="Bacteria"/>
</dbReference>
<dbReference type="Pfam" id="PF00158">
    <property type="entry name" value="Sigma54_activat"/>
    <property type="match status" value="1"/>
</dbReference>